<reference evidence="2" key="1">
    <citation type="submission" date="2012-02" db="EMBL/GenBank/DDBJ databases">
        <title>The complete genome of Frateuria aurantia DSM 6220.</title>
        <authorList>
            <consortium name="US DOE Joint Genome Institute (JGI-PGF)"/>
            <person name="Lucas S."/>
            <person name="Copeland A."/>
            <person name="Lapidus A."/>
            <person name="Glavina del Rio T."/>
            <person name="Dalin E."/>
            <person name="Tice H."/>
            <person name="Bruce D."/>
            <person name="Goodwin L."/>
            <person name="Pitluck S."/>
            <person name="Peters L."/>
            <person name="Ovchinnikova G."/>
            <person name="Teshima H."/>
            <person name="Kyrpides N."/>
            <person name="Mavromatis K."/>
            <person name="Ivanova N."/>
            <person name="Brettin T."/>
            <person name="Detter J.C."/>
            <person name="Han C."/>
            <person name="Larimer F."/>
            <person name="Land M."/>
            <person name="Hauser L."/>
            <person name="Markowitz V."/>
            <person name="Cheng J.-F."/>
            <person name="Hugenholtz P."/>
            <person name="Woyke T."/>
            <person name="Wu D."/>
            <person name="Brambilla E."/>
            <person name="Klenk H.-P."/>
            <person name="Eisen J.A."/>
        </authorList>
    </citation>
    <scope>NUCLEOTIDE SEQUENCE</scope>
    <source>
        <strain evidence="2">DSM 6220</strain>
    </source>
</reference>
<accession>H8L4W0</accession>
<dbReference type="PANTHER" id="PTHR31435:SF9">
    <property type="entry name" value="PROTEIN NATD1"/>
    <property type="match status" value="1"/>
</dbReference>
<keyword evidence="2" id="KW-0808">Transferase</keyword>
<evidence type="ECO:0000259" key="1">
    <source>
        <dbReference type="PROSITE" id="PS51729"/>
    </source>
</evidence>
<dbReference type="AlphaFoldDB" id="H8L4W0"/>
<name>H8L4W0_FRAAD</name>
<dbReference type="KEGG" id="fau:Fraau_0551"/>
<organism evidence="2 3">
    <name type="scientific">Frateuria aurantia (strain ATCC 33424 / DSM 6220 / KCTC 2777 / LMG 1558 / NBRC 3245 / NCIMB 13370)</name>
    <name type="common">Acetobacter aurantius</name>
    <dbReference type="NCBI Taxonomy" id="767434"/>
    <lineage>
        <taxon>Bacteria</taxon>
        <taxon>Pseudomonadati</taxon>
        <taxon>Pseudomonadota</taxon>
        <taxon>Gammaproteobacteria</taxon>
        <taxon>Lysobacterales</taxon>
        <taxon>Rhodanobacteraceae</taxon>
        <taxon>Frateuria</taxon>
    </lineage>
</organism>
<dbReference type="Proteomes" id="UP000005234">
    <property type="component" value="Chromosome"/>
</dbReference>
<proteinExistence type="predicted"/>
<dbReference type="HOGENOM" id="CLU_132888_0_2_6"/>
<feature type="domain" description="N-acetyltransferase" evidence="1">
    <location>
        <begin position="6"/>
        <end position="91"/>
    </location>
</feature>
<dbReference type="PANTHER" id="PTHR31435">
    <property type="entry name" value="PROTEIN NATD1"/>
    <property type="match status" value="1"/>
</dbReference>
<evidence type="ECO:0000313" key="2">
    <source>
        <dbReference type="EMBL" id="AFC85033.1"/>
    </source>
</evidence>
<dbReference type="InterPro" id="IPR016181">
    <property type="entry name" value="Acyl_CoA_acyltransferase"/>
</dbReference>
<keyword evidence="3" id="KW-1185">Reference proteome</keyword>
<dbReference type="STRING" id="767434.Fraau_0551"/>
<dbReference type="PROSITE" id="PS51729">
    <property type="entry name" value="GNAT_YJDJ"/>
    <property type="match status" value="1"/>
</dbReference>
<gene>
    <name evidence="2" type="ordered locus">Fraau_0551</name>
</gene>
<dbReference type="SUPFAM" id="SSF55729">
    <property type="entry name" value="Acyl-CoA N-acyltransferases (Nat)"/>
    <property type="match status" value="1"/>
</dbReference>
<dbReference type="RefSeq" id="WP_014402039.1">
    <property type="nucleotide sequence ID" value="NC_017033.1"/>
</dbReference>
<dbReference type="OrthoDB" id="9813275at2"/>
<dbReference type="eggNOG" id="COG2388">
    <property type="taxonomic scope" value="Bacteria"/>
</dbReference>
<dbReference type="InterPro" id="IPR045057">
    <property type="entry name" value="Gcn5-rel_NAT"/>
</dbReference>
<dbReference type="Pfam" id="PF14542">
    <property type="entry name" value="Acetyltransf_CG"/>
    <property type="match status" value="1"/>
</dbReference>
<dbReference type="EMBL" id="CP003350">
    <property type="protein sequence ID" value="AFC85033.1"/>
    <property type="molecule type" value="Genomic_DNA"/>
</dbReference>
<sequence>MGSLVRHEEAAQSFEIEIEGQRGYLDYELADGVMTITHTVVPEALAGQGLAGQLTEQAFELARQRGWKVVPVCSFAAAWVERHPDYAELVD</sequence>
<dbReference type="InterPro" id="IPR031165">
    <property type="entry name" value="GNAT_YJDJ"/>
</dbReference>
<evidence type="ECO:0000313" key="3">
    <source>
        <dbReference type="Proteomes" id="UP000005234"/>
    </source>
</evidence>
<dbReference type="Gene3D" id="3.40.630.30">
    <property type="match status" value="1"/>
</dbReference>
<protein>
    <submittedName>
        <fullName evidence="2">Putative acetyltransferase</fullName>
    </submittedName>
</protein>
<dbReference type="GO" id="GO:0016740">
    <property type="term" value="F:transferase activity"/>
    <property type="evidence" value="ECO:0007669"/>
    <property type="project" value="UniProtKB-KW"/>
</dbReference>